<dbReference type="InterPro" id="IPR008731">
    <property type="entry name" value="PTS_EIN"/>
</dbReference>
<dbReference type="Gene3D" id="3.50.30.10">
    <property type="entry name" value="Phosphohistidine domain"/>
    <property type="match status" value="1"/>
</dbReference>
<dbReference type="RefSeq" id="WP_345863758.1">
    <property type="nucleotide sequence ID" value="NZ_JBDIMF010000001.1"/>
</dbReference>
<dbReference type="InterPro" id="IPR008279">
    <property type="entry name" value="PEP-util_enz_mobile_dom"/>
</dbReference>
<comment type="similarity">
    <text evidence="4">Belongs to the PEP-utilizing enzyme family.</text>
</comment>
<dbReference type="EC" id="2.7.3.9" evidence="5"/>
<dbReference type="Gene3D" id="3.20.20.60">
    <property type="entry name" value="Phosphoenolpyruvate-binding domains"/>
    <property type="match status" value="1"/>
</dbReference>
<dbReference type="PANTHER" id="PTHR46244:SF6">
    <property type="entry name" value="PHOSPHOENOLPYRUVATE-PROTEIN PHOSPHOTRANSFERASE"/>
    <property type="match status" value="1"/>
</dbReference>
<evidence type="ECO:0000256" key="6">
    <source>
        <dbReference type="ARBA" id="ARBA00022448"/>
    </source>
</evidence>
<evidence type="ECO:0000256" key="8">
    <source>
        <dbReference type="ARBA" id="ARBA00022597"/>
    </source>
</evidence>
<evidence type="ECO:0000256" key="1">
    <source>
        <dbReference type="ARBA" id="ARBA00000683"/>
    </source>
</evidence>
<dbReference type="InterPro" id="IPR050499">
    <property type="entry name" value="PEP-utilizing_PTS_enzyme"/>
</dbReference>
<evidence type="ECO:0000256" key="3">
    <source>
        <dbReference type="ARBA" id="ARBA00004496"/>
    </source>
</evidence>
<evidence type="ECO:0000256" key="7">
    <source>
        <dbReference type="ARBA" id="ARBA00022490"/>
    </source>
</evidence>
<dbReference type="InterPro" id="IPR023151">
    <property type="entry name" value="PEP_util_CS"/>
</dbReference>
<dbReference type="SUPFAM" id="SSF52009">
    <property type="entry name" value="Phosphohistidine domain"/>
    <property type="match status" value="1"/>
</dbReference>
<dbReference type="Pfam" id="PF00391">
    <property type="entry name" value="PEP-utilizers"/>
    <property type="match status" value="1"/>
</dbReference>
<dbReference type="PANTHER" id="PTHR46244">
    <property type="entry name" value="PHOSPHOENOLPYRUVATE-PROTEIN PHOSPHOTRANSFERASE"/>
    <property type="match status" value="1"/>
</dbReference>
<dbReference type="Pfam" id="PF01590">
    <property type="entry name" value="GAF"/>
    <property type="match status" value="1"/>
</dbReference>
<keyword evidence="13" id="KW-0460">Magnesium</keyword>
<evidence type="ECO:0000256" key="9">
    <source>
        <dbReference type="ARBA" id="ARBA00022679"/>
    </source>
</evidence>
<keyword evidence="11" id="KW-0479">Metal-binding</keyword>
<keyword evidence="10" id="KW-0598">Phosphotransferase system</keyword>
<dbReference type="SUPFAM" id="SSF47831">
    <property type="entry name" value="Enzyme I of the PEP:sugar phosphotransferase system HPr-binding (sub)domain"/>
    <property type="match status" value="1"/>
</dbReference>
<keyword evidence="16" id="KW-1185">Reference proteome</keyword>
<dbReference type="Pfam" id="PF02896">
    <property type="entry name" value="PEP-utilizers_C"/>
    <property type="match status" value="1"/>
</dbReference>
<evidence type="ECO:0000256" key="4">
    <source>
        <dbReference type="ARBA" id="ARBA00007837"/>
    </source>
</evidence>
<keyword evidence="12" id="KW-0418">Kinase</keyword>
<dbReference type="InterPro" id="IPR000121">
    <property type="entry name" value="PEP_util_C"/>
</dbReference>
<dbReference type="Pfam" id="PF05524">
    <property type="entry name" value="PEP-utilisers_N"/>
    <property type="match status" value="1"/>
</dbReference>
<keyword evidence="9 15" id="KW-0808">Transferase</keyword>
<dbReference type="InterPro" id="IPR036637">
    <property type="entry name" value="Phosphohistidine_dom_sf"/>
</dbReference>
<gene>
    <name evidence="15" type="primary">ptsP</name>
    <name evidence="15" type="ORF">ABC969_06455</name>
</gene>
<evidence type="ECO:0000259" key="14">
    <source>
        <dbReference type="SMART" id="SM00065"/>
    </source>
</evidence>
<evidence type="ECO:0000256" key="2">
    <source>
        <dbReference type="ARBA" id="ARBA00001946"/>
    </source>
</evidence>
<feature type="domain" description="GAF" evidence="14">
    <location>
        <begin position="24"/>
        <end position="169"/>
    </location>
</feature>
<name>A0ABU9XTS2_9SPHN</name>
<dbReference type="InterPro" id="IPR003018">
    <property type="entry name" value="GAF"/>
</dbReference>
<dbReference type="SUPFAM" id="SSF51621">
    <property type="entry name" value="Phosphoenolpyruvate/pyruvate domain"/>
    <property type="match status" value="1"/>
</dbReference>
<dbReference type="InterPro" id="IPR015813">
    <property type="entry name" value="Pyrv/PenolPyrv_kinase-like_dom"/>
</dbReference>
<dbReference type="InterPro" id="IPR036618">
    <property type="entry name" value="PtsI_HPr-bd_sf"/>
</dbReference>
<dbReference type="InterPro" id="IPR006318">
    <property type="entry name" value="PTS_EI-like"/>
</dbReference>
<comment type="cofactor">
    <cofactor evidence="2">
        <name>Mg(2+)</name>
        <dbReference type="ChEBI" id="CHEBI:18420"/>
    </cofactor>
</comment>
<reference evidence="15 16" key="1">
    <citation type="submission" date="2024-05" db="EMBL/GenBank/DDBJ databases">
        <authorList>
            <person name="Liu Q."/>
            <person name="Xin Y.-H."/>
        </authorList>
    </citation>
    <scope>NUCLEOTIDE SEQUENCE [LARGE SCALE GENOMIC DNA]</scope>
    <source>
        <strain evidence="15 16">CGMCC 1.15349</strain>
    </source>
</reference>
<evidence type="ECO:0000313" key="16">
    <source>
        <dbReference type="Proteomes" id="UP001404104"/>
    </source>
</evidence>
<comment type="subcellular location">
    <subcellularLocation>
        <location evidence="3">Cytoplasm</location>
    </subcellularLocation>
</comment>
<dbReference type="SUPFAM" id="SSF55781">
    <property type="entry name" value="GAF domain-like"/>
    <property type="match status" value="1"/>
</dbReference>
<evidence type="ECO:0000256" key="11">
    <source>
        <dbReference type="ARBA" id="ARBA00022723"/>
    </source>
</evidence>
<dbReference type="InterPro" id="IPR040442">
    <property type="entry name" value="Pyrv_kinase-like_dom_sf"/>
</dbReference>
<evidence type="ECO:0000256" key="13">
    <source>
        <dbReference type="ARBA" id="ARBA00022842"/>
    </source>
</evidence>
<sequence length="756" mass="82743">MPSAVASAREILVRLHDVMASRTPAQAKLNAVVGIVGEAMSSEVCSIYLLRDGVLELYATRGLAEEAVHVTTLALGEGLVGTIAEQGETLNLDEAASHPDFAYRPETGEEKFHSFAGVPIIRRERSVGVLCVQHADPHKYADVEIEALQTVAMVLSELIANADLVDTSAAANLRPQSTATIRISGLKLVEGMASGAAVYHQPRVTIEHTVADDTEAERQRVYTAFDKMREQIDRFASQAEFGVGGEHDEVLETYKMFAYDEGWARRINEAIDSGLTAEAAIERVQQRTRARMRQIDDPLLADRMHDLEDLSNRLLRIVSGQMGTAAQGGLRQDTILIARNLGPAELLEYDRRRLKGVVLEEGSLTAHVTIVARAMGVPVLGRVKGVRRAIAEGDMLLLDGTAGTVLARPTVAMEKAFETKLELRQQRRAVFAALKDELPITRDGHRITVMVNAGLRDDVAALDVTGADGIGLFRTEFQFLVSATLPARAQQLRLYRDVLDAAGTRPVIFRTVDIGGDKALPYLNREDEEEENPAMGWRALRLALDRGGLMKVQARALLEAAAGRTLSVMFPMVSEPWEFEEARALFEAQREWMRARGKILPSEIRYGAMLEVPALAEMLDVLLPRLDFLSIGTNDLTQFLFAADRAHPKLAERYDWLSPAILRFLARVEAPVRAAGKPLAVCGEMGGRPLEAMALIGLGIERLSITPAAVGPIKAMVRSLDRAALQAHMATLLTTPPRDMRTTLTAWAADNGVELA</sequence>
<evidence type="ECO:0000256" key="10">
    <source>
        <dbReference type="ARBA" id="ARBA00022683"/>
    </source>
</evidence>
<dbReference type="Gene3D" id="1.10.274.10">
    <property type="entry name" value="PtsI, HPr-binding domain"/>
    <property type="match status" value="1"/>
</dbReference>
<organism evidence="15 16">
    <name type="scientific">Sphingomonas qilianensis</name>
    <dbReference type="NCBI Taxonomy" id="1736690"/>
    <lineage>
        <taxon>Bacteria</taxon>
        <taxon>Pseudomonadati</taxon>
        <taxon>Pseudomonadota</taxon>
        <taxon>Alphaproteobacteria</taxon>
        <taxon>Sphingomonadales</taxon>
        <taxon>Sphingomonadaceae</taxon>
        <taxon>Sphingomonas</taxon>
    </lineage>
</organism>
<keyword evidence="6" id="KW-0813">Transport</keyword>
<comment type="caution">
    <text evidence="15">The sequence shown here is derived from an EMBL/GenBank/DDBJ whole genome shotgun (WGS) entry which is preliminary data.</text>
</comment>
<proteinExistence type="inferred from homology"/>
<dbReference type="PRINTS" id="PR01736">
    <property type="entry name" value="PHPHTRNFRASE"/>
</dbReference>
<dbReference type="Proteomes" id="UP001404104">
    <property type="component" value="Unassembled WGS sequence"/>
</dbReference>
<dbReference type="SMART" id="SM00065">
    <property type="entry name" value="GAF"/>
    <property type="match status" value="1"/>
</dbReference>
<evidence type="ECO:0000256" key="5">
    <source>
        <dbReference type="ARBA" id="ARBA00012232"/>
    </source>
</evidence>
<dbReference type="InterPro" id="IPR029016">
    <property type="entry name" value="GAF-like_dom_sf"/>
</dbReference>
<comment type="catalytic activity">
    <reaction evidence="1">
        <text>L-histidyl-[protein] + phosphoenolpyruvate = N(pros)-phospho-L-histidyl-[protein] + pyruvate</text>
        <dbReference type="Rhea" id="RHEA:23880"/>
        <dbReference type="Rhea" id="RHEA-COMP:9745"/>
        <dbReference type="Rhea" id="RHEA-COMP:9746"/>
        <dbReference type="ChEBI" id="CHEBI:15361"/>
        <dbReference type="ChEBI" id="CHEBI:29979"/>
        <dbReference type="ChEBI" id="CHEBI:58702"/>
        <dbReference type="ChEBI" id="CHEBI:64837"/>
        <dbReference type="EC" id="2.7.3.9"/>
    </reaction>
</comment>
<dbReference type="GO" id="GO:0008965">
    <property type="term" value="F:phosphoenolpyruvate-protein phosphotransferase activity"/>
    <property type="evidence" value="ECO:0007669"/>
    <property type="project" value="UniProtKB-EC"/>
</dbReference>
<evidence type="ECO:0000313" key="15">
    <source>
        <dbReference type="EMBL" id="MEN2786064.1"/>
    </source>
</evidence>
<dbReference type="EMBL" id="JBDIMF010000001">
    <property type="protein sequence ID" value="MEN2786064.1"/>
    <property type="molecule type" value="Genomic_DNA"/>
</dbReference>
<protein>
    <recommendedName>
        <fullName evidence="5">phosphoenolpyruvate--protein phosphotransferase</fullName>
        <ecNumber evidence="5">2.7.3.9</ecNumber>
    </recommendedName>
</protein>
<keyword evidence="7" id="KW-0963">Cytoplasm</keyword>
<dbReference type="NCBIfam" id="TIGR01417">
    <property type="entry name" value="PTS_I_fam"/>
    <property type="match status" value="1"/>
</dbReference>
<dbReference type="Gene3D" id="3.30.450.40">
    <property type="match status" value="1"/>
</dbReference>
<accession>A0ABU9XTS2</accession>
<keyword evidence="8" id="KW-0762">Sugar transport</keyword>
<evidence type="ECO:0000256" key="12">
    <source>
        <dbReference type="ARBA" id="ARBA00022777"/>
    </source>
</evidence>
<dbReference type="PROSITE" id="PS00742">
    <property type="entry name" value="PEP_ENZYMES_2"/>
    <property type="match status" value="1"/>
</dbReference>